<dbReference type="GO" id="GO:0060326">
    <property type="term" value="P:cell chemotaxis"/>
    <property type="evidence" value="ECO:0007669"/>
    <property type="project" value="TreeGrafter"/>
</dbReference>
<dbReference type="GO" id="GO:0007204">
    <property type="term" value="P:positive regulation of cytosolic calcium ion concentration"/>
    <property type="evidence" value="ECO:0007669"/>
    <property type="project" value="TreeGrafter"/>
</dbReference>
<protein>
    <submittedName>
        <fullName evidence="12">C-C motif chemokine receptor 8</fullName>
    </submittedName>
</protein>
<evidence type="ECO:0000256" key="2">
    <source>
        <dbReference type="ARBA" id="ARBA00022475"/>
    </source>
</evidence>
<dbReference type="PANTHER" id="PTHR10489:SF944">
    <property type="entry name" value="C-C CHEMOKINE RECEPTOR TYPE 8-LIKE"/>
    <property type="match status" value="1"/>
</dbReference>
<accession>A0A8C2XT06</accession>
<keyword evidence="2" id="KW-1003">Cell membrane</keyword>
<keyword evidence="3 9" id="KW-0812">Transmembrane</keyword>
<dbReference type="InterPro" id="IPR000276">
    <property type="entry name" value="GPCR_Rhodpsn"/>
</dbReference>
<feature type="transmembrane region" description="Helical" evidence="10">
    <location>
        <begin position="291"/>
        <end position="313"/>
    </location>
</feature>
<dbReference type="SUPFAM" id="SSF81321">
    <property type="entry name" value="Family A G protein-coupled receptor-like"/>
    <property type="match status" value="1"/>
</dbReference>
<feature type="transmembrane region" description="Helical" evidence="10">
    <location>
        <begin position="246"/>
        <end position="271"/>
    </location>
</feature>
<feature type="transmembrane region" description="Helical" evidence="10">
    <location>
        <begin position="87"/>
        <end position="105"/>
    </location>
</feature>
<dbReference type="InterPro" id="IPR017452">
    <property type="entry name" value="GPCR_Rhodpsn_7TM"/>
</dbReference>
<evidence type="ECO:0000256" key="9">
    <source>
        <dbReference type="RuleBase" id="RU000688"/>
    </source>
</evidence>
<dbReference type="PRINTS" id="PR00657">
    <property type="entry name" value="CCCHEMOKINER"/>
</dbReference>
<dbReference type="CDD" id="cd14984">
    <property type="entry name" value="7tmA_Chemokine_R"/>
    <property type="match status" value="1"/>
</dbReference>
<evidence type="ECO:0000313" key="12">
    <source>
        <dbReference type="Ensembl" id="ENSCLMP00005019676.1"/>
    </source>
</evidence>
<dbReference type="Ensembl" id="ENSCLMT00005020697.1">
    <property type="protein sequence ID" value="ENSCLMP00005019676.1"/>
    <property type="gene ID" value="ENSCLMG00005009860.1"/>
</dbReference>
<comment type="subcellular location">
    <subcellularLocation>
        <location evidence="1">Cell membrane</location>
        <topology evidence="1">Multi-pass membrane protein</topology>
    </subcellularLocation>
</comment>
<dbReference type="PRINTS" id="PR00237">
    <property type="entry name" value="GPCRRHODOPSN"/>
</dbReference>
<evidence type="ECO:0000256" key="4">
    <source>
        <dbReference type="ARBA" id="ARBA00022989"/>
    </source>
</evidence>
<keyword evidence="6 10" id="KW-0472">Membrane</keyword>
<dbReference type="GeneTree" id="ENSGT01020000230359"/>
<keyword evidence="4 10" id="KW-1133">Transmembrane helix</keyword>
<name>A0A8C2XT06_CYCLU</name>
<dbReference type="InterPro" id="IPR050119">
    <property type="entry name" value="CCR1-9-like"/>
</dbReference>
<dbReference type="GO" id="GO:0019957">
    <property type="term" value="F:C-C chemokine binding"/>
    <property type="evidence" value="ECO:0007669"/>
    <property type="project" value="TreeGrafter"/>
</dbReference>
<proteinExistence type="inferred from homology"/>
<feature type="domain" description="G-protein coupled receptors family 1 profile" evidence="11">
    <location>
        <begin position="67"/>
        <end position="310"/>
    </location>
</feature>
<keyword evidence="8 9" id="KW-0807">Transducer</keyword>
<comment type="similarity">
    <text evidence="9">Belongs to the G-protein coupled receptor 1 family.</text>
</comment>
<reference evidence="12" key="1">
    <citation type="submission" date="2025-08" db="UniProtKB">
        <authorList>
            <consortium name="Ensembl"/>
        </authorList>
    </citation>
    <scope>IDENTIFICATION</scope>
</reference>
<dbReference type="GO" id="GO:0006955">
    <property type="term" value="P:immune response"/>
    <property type="evidence" value="ECO:0007669"/>
    <property type="project" value="TreeGrafter"/>
</dbReference>
<keyword evidence="5 9" id="KW-0297">G-protein coupled receptor</keyword>
<evidence type="ECO:0000256" key="1">
    <source>
        <dbReference type="ARBA" id="ARBA00004651"/>
    </source>
</evidence>
<evidence type="ECO:0000256" key="10">
    <source>
        <dbReference type="SAM" id="Phobius"/>
    </source>
</evidence>
<organism evidence="12 13">
    <name type="scientific">Cyclopterus lumpus</name>
    <name type="common">Lumpsucker</name>
    <dbReference type="NCBI Taxonomy" id="8103"/>
    <lineage>
        <taxon>Eukaryota</taxon>
        <taxon>Metazoa</taxon>
        <taxon>Chordata</taxon>
        <taxon>Craniata</taxon>
        <taxon>Vertebrata</taxon>
        <taxon>Euteleostomi</taxon>
        <taxon>Actinopterygii</taxon>
        <taxon>Neopterygii</taxon>
        <taxon>Teleostei</taxon>
        <taxon>Neoteleostei</taxon>
        <taxon>Acanthomorphata</taxon>
        <taxon>Eupercaria</taxon>
        <taxon>Perciformes</taxon>
        <taxon>Cottioidei</taxon>
        <taxon>Cottales</taxon>
        <taxon>Cyclopteridae</taxon>
        <taxon>Cyclopterus</taxon>
    </lineage>
</organism>
<evidence type="ECO:0000256" key="6">
    <source>
        <dbReference type="ARBA" id="ARBA00023136"/>
    </source>
</evidence>
<feature type="transmembrane region" description="Helical" evidence="10">
    <location>
        <begin position="121"/>
        <end position="140"/>
    </location>
</feature>
<dbReference type="PROSITE" id="PS00237">
    <property type="entry name" value="G_PROTEIN_RECEP_F1_1"/>
    <property type="match status" value="1"/>
</dbReference>
<evidence type="ECO:0000256" key="7">
    <source>
        <dbReference type="ARBA" id="ARBA00023170"/>
    </source>
</evidence>
<keyword evidence="7 9" id="KW-0675">Receptor</keyword>
<sequence length="366" mass="41512">MGHCIYHNKKETVPGRFVIGKSNQESIDLVVDTVSSTSFYFIVIFESRMRANLKDLKTKRCLVTRESNTTVLWVLLRYIKLKTMTDVCLLNLALSDLILAITLFMRNHNDVASPLCFPEQLGFYSGMLFVTLMSVDRYLAIVHAVAAMRARTLRYGVIASITIWVISVIMALPGVTFASLERNDDDNSSECHPLYPEDRQRFWKILRNFSENTVGLFVCLPIMIFCYVKILVVLSRSRNAKKDRAVKLIFIIVCVFVVCWVPYNVTVFLQTLQLVLDVLDTCKASKSIDSAVHFAEIIALFHCCVNPVIYAFVGEKFRKSLGNSFAHHKRQGVRSVSCFSCTLHNKLGCIADYLIWTSTSAPCDPE</sequence>
<dbReference type="GO" id="GO:0019722">
    <property type="term" value="P:calcium-mediated signaling"/>
    <property type="evidence" value="ECO:0007669"/>
    <property type="project" value="TreeGrafter"/>
</dbReference>
<dbReference type="GO" id="GO:0016493">
    <property type="term" value="F:C-C chemokine receptor activity"/>
    <property type="evidence" value="ECO:0007669"/>
    <property type="project" value="TreeGrafter"/>
</dbReference>
<reference evidence="12" key="2">
    <citation type="submission" date="2025-09" db="UniProtKB">
        <authorList>
            <consortium name="Ensembl"/>
        </authorList>
    </citation>
    <scope>IDENTIFICATION</scope>
</reference>
<evidence type="ECO:0000256" key="8">
    <source>
        <dbReference type="ARBA" id="ARBA00023224"/>
    </source>
</evidence>
<feature type="transmembrane region" description="Helical" evidence="10">
    <location>
        <begin position="214"/>
        <end position="234"/>
    </location>
</feature>
<evidence type="ECO:0000259" key="11">
    <source>
        <dbReference type="PROSITE" id="PS50262"/>
    </source>
</evidence>
<dbReference type="InterPro" id="IPR000355">
    <property type="entry name" value="Chemokine_rcpt"/>
</dbReference>
<keyword evidence="13" id="KW-1185">Reference proteome</keyword>
<evidence type="ECO:0000256" key="5">
    <source>
        <dbReference type="ARBA" id="ARBA00023040"/>
    </source>
</evidence>
<evidence type="ECO:0000313" key="13">
    <source>
        <dbReference type="Proteomes" id="UP000694565"/>
    </source>
</evidence>
<dbReference type="Gene3D" id="1.20.1070.10">
    <property type="entry name" value="Rhodopsin 7-helix transmembrane proteins"/>
    <property type="match status" value="1"/>
</dbReference>
<evidence type="ECO:0000256" key="3">
    <source>
        <dbReference type="ARBA" id="ARBA00022692"/>
    </source>
</evidence>
<dbReference type="PROSITE" id="PS50262">
    <property type="entry name" value="G_PROTEIN_RECEP_F1_2"/>
    <property type="match status" value="1"/>
</dbReference>
<dbReference type="GO" id="GO:0009897">
    <property type="term" value="C:external side of plasma membrane"/>
    <property type="evidence" value="ECO:0007669"/>
    <property type="project" value="TreeGrafter"/>
</dbReference>
<dbReference type="PANTHER" id="PTHR10489">
    <property type="entry name" value="CELL ADHESION MOLECULE"/>
    <property type="match status" value="1"/>
</dbReference>
<dbReference type="AlphaFoldDB" id="A0A8C2XT06"/>
<feature type="transmembrane region" description="Helical" evidence="10">
    <location>
        <begin position="152"/>
        <end position="172"/>
    </location>
</feature>
<dbReference type="Pfam" id="PF00001">
    <property type="entry name" value="7tm_1"/>
    <property type="match status" value="1"/>
</dbReference>
<dbReference type="Proteomes" id="UP000694565">
    <property type="component" value="Unplaced"/>
</dbReference>